<gene>
    <name evidence="2" type="ORF">IMF26_08920</name>
</gene>
<keyword evidence="1" id="KW-0812">Transmembrane</keyword>
<organism evidence="2">
    <name type="scientific">Candidatus Fermentithermobacillus carboniphilus</name>
    <dbReference type="NCBI Taxonomy" id="3085328"/>
    <lineage>
        <taxon>Bacteria</taxon>
        <taxon>Bacillati</taxon>
        <taxon>Bacillota</taxon>
        <taxon>Candidatus Fermentithermobacillia</taxon>
        <taxon>Candidatus Fermentithermobacillales</taxon>
        <taxon>Candidatus Fermentithermobacillaceae</taxon>
        <taxon>Candidatus Fermentithermobacillus</taxon>
    </lineage>
</organism>
<dbReference type="KEGG" id="fcz:IMF26_08920"/>
<dbReference type="EMBL" id="CP062796">
    <property type="protein sequence ID" value="QUL98154.1"/>
    <property type="molecule type" value="Genomic_DNA"/>
</dbReference>
<protein>
    <submittedName>
        <fullName evidence="2">Uncharacterized protein</fullName>
    </submittedName>
</protein>
<accession>A0AAT9LAQ5</accession>
<reference evidence="2" key="1">
    <citation type="submission" date="2020-10" db="EMBL/GenBank/DDBJ databases">
        <authorList>
            <person name="Kadnikov V."/>
            <person name="Beletsky A.V."/>
            <person name="Mardanov A.V."/>
            <person name="Karnachuk O.V."/>
            <person name="Ravin N.V."/>
        </authorList>
    </citation>
    <scope>NUCLEOTIDE SEQUENCE</scope>
    <source>
        <strain evidence="2">Bu02</strain>
    </source>
</reference>
<feature type="transmembrane region" description="Helical" evidence="1">
    <location>
        <begin position="37"/>
        <end position="61"/>
    </location>
</feature>
<evidence type="ECO:0000256" key="1">
    <source>
        <dbReference type="SAM" id="Phobius"/>
    </source>
</evidence>
<sequence length="73" mass="7488">MAAIITQFKGASAQEVADLVTIPLESVAATTPGIKDLMSALTTVVVFLPVVFVGGISGILFKELPKSPDSATL</sequence>
<keyword evidence="1" id="KW-0472">Membrane</keyword>
<name>A0AAT9LAQ5_9FIRM</name>
<dbReference type="Gene3D" id="3.30.70.1430">
    <property type="entry name" value="Multidrug efflux transporter AcrB pore domain"/>
    <property type="match status" value="1"/>
</dbReference>
<evidence type="ECO:0000313" key="2">
    <source>
        <dbReference type="EMBL" id="QUL98154.1"/>
    </source>
</evidence>
<dbReference type="AlphaFoldDB" id="A0AAT9LAQ5"/>
<dbReference type="SUPFAM" id="SSF82693">
    <property type="entry name" value="Multidrug efflux transporter AcrB pore domain, PN1, PN2, PC1 and PC2 subdomains"/>
    <property type="match status" value="1"/>
</dbReference>
<proteinExistence type="predicted"/>
<keyword evidence="1" id="KW-1133">Transmembrane helix</keyword>
<reference evidence="2" key="2">
    <citation type="journal article" date="2023" name="Biology">
        <title>Prokaryotic Life Associated with Coal-Fire Gas Vents Revealed by Metagenomics.</title>
        <authorList>
            <person name="Kadnikov V.V."/>
            <person name="Mardanov A.V."/>
            <person name="Beletsky A.V."/>
            <person name="Karnachuk O.V."/>
            <person name="Ravin N.V."/>
        </authorList>
    </citation>
    <scope>NUCLEOTIDE SEQUENCE</scope>
    <source>
        <strain evidence="2">Bu02</strain>
    </source>
</reference>